<gene>
    <name evidence="3" type="ORF">HUV48_09700</name>
</gene>
<dbReference type="Gene3D" id="3.40.50.2000">
    <property type="entry name" value="Glycogen Phosphorylase B"/>
    <property type="match status" value="2"/>
</dbReference>
<evidence type="ECO:0000313" key="3">
    <source>
        <dbReference type="EMBL" id="NVD45288.1"/>
    </source>
</evidence>
<evidence type="ECO:0000256" key="1">
    <source>
        <dbReference type="SAM" id="MobiDB-lite"/>
    </source>
</evidence>
<dbReference type="Proteomes" id="UP000561438">
    <property type="component" value="Unassembled WGS sequence"/>
</dbReference>
<comment type="caution">
    <text evidence="3">The sequence shown here is derived from an EMBL/GenBank/DDBJ whole genome shotgun (WGS) entry which is preliminary data.</text>
</comment>
<accession>A0A850H604</accession>
<dbReference type="PANTHER" id="PTHR12526:SF590">
    <property type="entry name" value="ALPHA-MALTOSE-1-PHOSPHATE SYNTHASE"/>
    <property type="match status" value="1"/>
</dbReference>
<name>A0A850H604_9SPHN</name>
<dbReference type="CDD" id="cd03801">
    <property type="entry name" value="GT4_PimA-like"/>
    <property type="match status" value="1"/>
</dbReference>
<dbReference type="Pfam" id="PF00534">
    <property type="entry name" value="Glycos_transf_1"/>
    <property type="match status" value="1"/>
</dbReference>
<keyword evidence="3" id="KW-0808">Transferase</keyword>
<dbReference type="PANTHER" id="PTHR12526">
    <property type="entry name" value="GLYCOSYLTRANSFERASE"/>
    <property type="match status" value="1"/>
</dbReference>
<feature type="compositionally biased region" description="Basic and acidic residues" evidence="1">
    <location>
        <begin position="1"/>
        <end position="12"/>
    </location>
</feature>
<dbReference type="GO" id="GO:0016757">
    <property type="term" value="F:glycosyltransferase activity"/>
    <property type="evidence" value="ECO:0007669"/>
    <property type="project" value="InterPro"/>
</dbReference>
<protein>
    <submittedName>
        <fullName evidence="3">Glycosyltransferase family 4 protein</fullName>
    </submittedName>
</protein>
<evidence type="ECO:0000259" key="2">
    <source>
        <dbReference type="Pfam" id="PF00534"/>
    </source>
</evidence>
<sequence>MKQLADRLDAEVHSPPGKSGKLLDKVRSQFIGTPELWGYARELTRQFTAKDVVYCPDEEVGLPLAALCSQNQNGAKIALMVHNVDRPRARLTLKSSAACRSAAMYLAVSHRQLTFLERTIGIDASRTAFVADQTDMRFFTPGPPNPQKVRPLLVSAGLEKRDYAVLSEAVENLDVDVRITGFSADAKSGSSRFPQSWPSNFDRRRYEWTELVDLYRNADIVVVPVIPSSYAAGVTTIVEGMASRRPVIASNSEGLTGYLDDTDAILSVEPENPGELRDAIVTLLENPERAERMGQRGFEIAGERYSSEVHVENIAKIMEDLAAG</sequence>
<evidence type="ECO:0000313" key="4">
    <source>
        <dbReference type="Proteomes" id="UP000561438"/>
    </source>
</evidence>
<dbReference type="AlphaFoldDB" id="A0A850H604"/>
<reference evidence="3 4" key="1">
    <citation type="submission" date="2020-06" db="EMBL/GenBank/DDBJ databases">
        <title>Altererythrobacter sp. HHU K3-1.</title>
        <authorList>
            <person name="Zhang D."/>
            <person name="Xue H."/>
        </authorList>
    </citation>
    <scope>NUCLEOTIDE SEQUENCE [LARGE SCALE GENOMIC DNA]</scope>
    <source>
        <strain evidence="3 4">HHU K3-1</strain>
    </source>
</reference>
<feature type="domain" description="Glycosyl transferase family 1" evidence="2">
    <location>
        <begin position="208"/>
        <end position="297"/>
    </location>
</feature>
<dbReference type="EMBL" id="JABWGV010000003">
    <property type="protein sequence ID" value="NVD45288.1"/>
    <property type="molecule type" value="Genomic_DNA"/>
</dbReference>
<feature type="region of interest" description="Disordered" evidence="1">
    <location>
        <begin position="1"/>
        <end position="20"/>
    </location>
</feature>
<proteinExistence type="predicted"/>
<dbReference type="SUPFAM" id="SSF53756">
    <property type="entry name" value="UDP-Glycosyltransferase/glycogen phosphorylase"/>
    <property type="match status" value="1"/>
</dbReference>
<dbReference type="InterPro" id="IPR001296">
    <property type="entry name" value="Glyco_trans_1"/>
</dbReference>
<organism evidence="3 4">
    <name type="scientific">Qipengyuania atrilutea</name>
    <dbReference type="NCBI Taxonomy" id="2744473"/>
    <lineage>
        <taxon>Bacteria</taxon>
        <taxon>Pseudomonadati</taxon>
        <taxon>Pseudomonadota</taxon>
        <taxon>Alphaproteobacteria</taxon>
        <taxon>Sphingomonadales</taxon>
        <taxon>Erythrobacteraceae</taxon>
        <taxon>Qipengyuania</taxon>
    </lineage>
</organism>
<keyword evidence="4" id="KW-1185">Reference proteome</keyword>
<dbReference type="RefSeq" id="WP_176267585.1">
    <property type="nucleotide sequence ID" value="NZ_JABWGV010000003.1"/>
</dbReference>